<evidence type="ECO:0000256" key="3">
    <source>
        <dbReference type="ARBA" id="ARBA00023274"/>
    </source>
</evidence>
<evidence type="ECO:0000256" key="4">
    <source>
        <dbReference type="ARBA" id="ARBA00035174"/>
    </source>
</evidence>
<dbReference type="GO" id="GO:1990904">
    <property type="term" value="C:ribonucleoprotein complex"/>
    <property type="evidence" value="ECO:0007669"/>
    <property type="project" value="UniProtKB-KW"/>
</dbReference>
<evidence type="ECO:0000256" key="5">
    <source>
        <dbReference type="HAMAP-Rule" id="MF_00373"/>
    </source>
</evidence>
<dbReference type="InterPro" id="IPR037147">
    <property type="entry name" value="Ribosomal_bL28_sf"/>
</dbReference>
<evidence type="ECO:0000313" key="6">
    <source>
        <dbReference type="EMBL" id="XCC45284.1"/>
    </source>
</evidence>
<dbReference type="GO" id="GO:0006412">
    <property type="term" value="P:translation"/>
    <property type="evidence" value="ECO:0007669"/>
    <property type="project" value="UniProtKB-UniRule"/>
</dbReference>
<dbReference type="InterPro" id="IPR034704">
    <property type="entry name" value="Ribosomal_bL28/bL31-like_sf"/>
</dbReference>
<accession>A0AAU7ZXF3</accession>
<dbReference type="GO" id="GO:0005840">
    <property type="term" value="C:ribosome"/>
    <property type="evidence" value="ECO:0007669"/>
    <property type="project" value="UniProtKB-KW"/>
</dbReference>
<organism evidence="6">
    <name type="scientific">Candidatus Shikimatogenerans sp. Ttur</name>
    <dbReference type="NCBI Taxonomy" id="3158569"/>
    <lineage>
        <taxon>Bacteria</taxon>
        <taxon>Pseudomonadati</taxon>
        <taxon>Bacteroidota</taxon>
        <taxon>Flavobacteriia</taxon>
        <taxon>Flavobacteriales</taxon>
        <taxon>Candidatus Shikimatogenerans</taxon>
    </lineage>
</organism>
<dbReference type="AlphaFoldDB" id="A0AAU7ZXF3"/>
<comment type="similarity">
    <text evidence="1 5">Belongs to the bacterial ribosomal protein bL28 family.</text>
</comment>
<dbReference type="Gene3D" id="2.30.170.40">
    <property type="entry name" value="Ribosomal protein L28/L24"/>
    <property type="match status" value="1"/>
</dbReference>
<keyword evidence="2 5" id="KW-0689">Ribosomal protein</keyword>
<dbReference type="InterPro" id="IPR001383">
    <property type="entry name" value="Ribosomal_bL28_bact-type"/>
</dbReference>
<dbReference type="EMBL" id="CP158689">
    <property type="protein sequence ID" value="XCC45284.1"/>
    <property type="molecule type" value="Genomic_DNA"/>
</dbReference>
<protein>
    <recommendedName>
        <fullName evidence="4 5">Large ribosomal subunit protein bL28</fullName>
    </recommendedName>
</protein>
<dbReference type="PANTHER" id="PTHR39080:SF1">
    <property type="entry name" value="LARGE RIBOSOMAL SUBUNIT PROTEIN BL28A"/>
    <property type="match status" value="1"/>
</dbReference>
<dbReference type="HAMAP" id="MF_00373">
    <property type="entry name" value="Ribosomal_bL28"/>
    <property type="match status" value="1"/>
</dbReference>
<dbReference type="SUPFAM" id="SSF143800">
    <property type="entry name" value="L28p-like"/>
    <property type="match status" value="1"/>
</dbReference>
<reference evidence="6" key="1">
    <citation type="submission" date="2024-06" db="EMBL/GenBank/DDBJ databases">
        <title>Diversity, functionality, and evolutionary history of bacterial symbionts in false click beetles (Coleoptera, Throscidae).</title>
        <authorList>
            <person name="Wierz J.C."/>
            <person name="Malm H."/>
            <person name="Kaltenpoth M."/>
            <person name="Engl T."/>
        </authorList>
    </citation>
    <scope>NUCLEOTIDE SEQUENCE</scope>
    <source>
        <strain evidence="6">Ttur</strain>
    </source>
</reference>
<name>A0AAU7ZXF3_9FLAO</name>
<dbReference type="GO" id="GO:0003735">
    <property type="term" value="F:structural constituent of ribosome"/>
    <property type="evidence" value="ECO:0007669"/>
    <property type="project" value="InterPro"/>
</dbReference>
<evidence type="ECO:0000256" key="1">
    <source>
        <dbReference type="ARBA" id="ARBA00008760"/>
    </source>
</evidence>
<dbReference type="NCBIfam" id="TIGR00009">
    <property type="entry name" value="L28"/>
    <property type="match status" value="1"/>
</dbReference>
<keyword evidence="3 5" id="KW-0687">Ribonucleoprotein</keyword>
<evidence type="ECO:0000256" key="2">
    <source>
        <dbReference type="ARBA" id="ARBA00022980"/>
    </source>
</evidence>
<dbReference type="InterPro" id="IPR050096">
    <property type="entry name" value="Bacterial_rp_bL28"/>
</dbReference>
<dbReference type="PANTHER" id="PTHR39080">
    <property type="entry name" value="50S RIBOSOMAL PROTEIN L28"/>
    <property type="match status" value="1"/>
</dbReference>
<proteinExistence type="inferred from homology"/>
<gene>
    <name evidence="5 6" type="primary">rpmB</name>
    <name evidence="6" type="ORF">ABUS76_00760</name>
</gene>
<dbReference type="Pfam" id="PF00830">
    <property type="entry name" value="Ribosomal_L28"/>
    <property type="match status" value="1"/>
</dbReference>
<sequence length="74" mass="8803">MSKICIITNKKNIIGNKISNSKKKNKRKFYVNFIKKKILFKNKIYKINISTSGLRTIKKKKININNIINYEKKK</sequence>
<dbReference type="InterPro" id="IPR026569">
    <property type="entry name" value="Ribosomal_bL28"/>
</dbReference>